<dbReference type="Proteomes" id="UP000281498">
    <property type="component" value="Unassembled WGS sequence"/>
</dbReference>
<organism evidence="3 4">
    <name type="scientific">Salipaludibacillus neizhouensis</name>
    <dbReference type="NCBI Taxonomy" id="885475"/>
    <lineage>
        <taxon>Bacteria</taxon>
        <taxon>Bacillati</taxon>
        <taxon>Bacillota</taxon>
        <taxon>Bacilli</taxon>
        <taxon>Bacillales</taxon>
        <taxon>Bacillaceae</taxon>
    </lineage>
</organism>
<feature type="region of interest" description="Disordered" evidence="1">
    <location>
        <begin position="110"/>
        <end position="129"/>
    </location>
</feature>
<accession>A0A3A9K6U8</accession>
<feature type="domain" description="Phage conserved hypothetical protein C-terminal" evidence="2">
    <location>
        <begin position="168"/>
        <end position="240"/>
    </location>
</feature>
<dbReference type="InterPro" id="IPR011741">
    <property type="entry name" value="Phg_2220_C"/>
</dbReference>
<evidence type="ECO:0000256" key="1">
    <source>
        <dbReference type="SAM" id="MobiDB-lite"/>
    </source>
</evidence>
<comment type="caution">
    <text evidence="3">The sequence shown here is derived from an EMBL/GenBank/DDBJ whole genome shotgun (WGS) entry which is preliminary data.</text>
</comment>
<gene>
    <name evidence="3" type="ORF">CR203_21415</name>
</gene>
<dbReference type="Pfam" id="PF09524">
    <property type="entry name" value="Phg_2220_C"/>
    <property type="match status" value="1"/>
</dbReference>
<reference evidence="3 4" key="1">
    <citation type="submission" date="2017-10" db="EMBL/GenBank/DDBJ databases">
        <title>Bacillus sp. nov., a halophilic bacterium isolated from a Keqin Lake.</title>
        <authorList>
            <person name="Wang H."/>
        </authorList>
    </citation>
    <scope>NUCLEOTIDE SEQUENCE [LARGE SCALE GENOMIC DNA]</scope>
    <source>
        <strain evidence="3 4">KCTC 13187</strain>
    </source>
</reference>
<sequence>MGIYRDKKENNYVVMNRTALNDVELTWKAKGLLAYMLSMPDDWTFYDTELEKHARDGKDSLKSAIKELKLMGYMKRYRKRNSEGKLDWETSVFETPYRDKPYMDKPLVDKPYMDKPSMDKPSMDNPQLLSTDELSTDELSTDELSTDELSIDELSIDKPSNDIPYVEIVTYLNDATSSKYKHTTNKTKDLIKARWNEGFRLEDFKRVIDVKSGEWLKKDDMSKYLRPDTLFSSKFEGYLNQKGDVNGWNGKNGKSYPKDEREGAILGNRTGWIGRDRV</sequence>
<dbReference type="NCBIfam" id="TIGR02220">
    <property type="entry name" value="phg_TIGR02220"/>
    <property type="match status" value="1"/>
</dbReference>
<name>A0A3A9K6U8_9BACI</name>
<dbReference type="OrthoDB" id="3199595at2"/>
<protein>
    <submittedName>
        <fullName evidence="3">Phage replication protein</fullName>
    </submittedName>
</protein>
<evidence type="ECO:0000313" key="3">
    <source>
        <dbReference type="EMBL" id="RKL65363.1"/>
    </source>
</evidence>
<dbReference type="RefSeq" id="WP_110937951.1">
    <property type="nucleotide sequence ID" value="NZ_KZ614147.1"/>
</dbReference>
<dbReference type="AlphaFoldDB" id="A0A3A9K6U8"/>
<dbReference type="PANTHER" id="PTHR37293:SF9">
    <property type="entry name" value="PHI ETA ORF 22-LIKE PROTEIN"/>
    <property type="match status" value="1"/>
</dbReference>
<evidence type="ECO:0000313" key="4">
    <source>
        <dbReference type="Proteomes" id="UP000281498"/>
    </source>
</evidence>
<evidence type="ECO:0000259" key="2">
    <source>
        <dbReference type="Pfam" id="PF09524"/>
    </source>
</evidence>
<keyword evidence="4" id="KW-1185">Reference proteome</keyword>
<dbReference type="EMBL" id="PDOE01000018">
    <property type="protein sequence ID" value="RKL65363.1"/>
    <property type="molecule type" value="Genomic_DNA"/>
</dbReference>
<dbReference type="InterPro" id="IPR053162">
    <property type="entry name" value="DnaD"/>
</dbReference>
<proteinExistence type="predicted"/>
<feature type="compositionally biased region" description="Basic and acidic residues" evidence="1">
    <location>
        <begin position="110"/>
        <end position="122"/>
    </location>
</feature>
<dbReference type="PANTHER" id="PTHR37293">
    <property type="entry name" value="PHAGE REPLICATION PROTEIN-RELATED"/>
    <property type="match status" value="1"/>
</dbReference>